<gene>
    <name evidence="11" type="primary">LOC106815401</name>
</gene>
<comment type="subcellular location">
    <subcellularLocation>
        <location evidence="1">Nucleus envelope</location>
    </subcellularLocation>
</comment>
<dbReference type="PANTHER" id="PTHR13405">
    <property type="entry name" value="NUCLEAR PORE COMPLEX PROTEIN NUP133"/>
    <property type="match status" value="1"/>
</dbReference>
<evidence type="ECO:0000256" key="4">
    <source>
        <dbReference type="ARBA" id="ARBA00022816"/>
    </source>
</evidence>
<organism evidence="10 11">
    <name type="scientific">Priapulus caudatus</name>
    <name type="common">Priapulid worm</name>
    <dbReference type="NCBI Taxonomy" id="37621"/>
    <lineage>
        <taxon>Eukaryota</taxon>
        <taxon>Metazoa</taxon>
        <taxon>Ecdysozoa</taxon>
        <taxon>Scalidophora</taxon>
        <taxon>Priapulida</taxon>
        <taxon>Priapulimorpha</taxon>
        <taxon>Priapulimorphida</taxon>
        <taxon>Priapulidae</taxon>
        <taxon>Priapulus</taxon>
    </lineage>
</organism>
<name>A0ABM1ET25_PRICU</name>
<evidence type="ECO:0000313" key="10">
    <source>
        <dbReference type="Proteomes" id="UP000695022"/>
    </source>
</evidence>
<dbReference type="Pfam" id="PF03177">
    <property type="entry name" value="Nucleoporin_C"/>
    <property type="match status" value="1"/>
</dbReference>
<dbReference type="GeneID" id="106815401"/>
<keyword evidence="5" id="KW-0653">Protein transport</keyword>
<evidence type="ECO:0000256" key="5">
    <source>
        <dbReference type="ARBA" id="ARBA00022927"/>
    </source>
</evidence>
<evidence type="ECO:0000259" key="8">
    <source>
        <dbReference type="Pfam" id="PF03177"/>
    </source>
</evidence>
<dbReference type="Pfam" id="PF08801">
    <property type="entry name" value="Nucleoporin_N"/>
    <property type="match status" value="1"/>
</dbReference>
<proteinExistence type="inferred from homology"/>
<keyword evidence="7" id="KW-0539">Nucleus</keyword>
<accession>A0ABM1ET25</accession>
<evidence type="ECO:0000256" key="6">
    <source>
        <dbReference type="ARBA" id="ARBA00023010"/>
    </source>
</evidence>
<dbReference type="InterPro" id="IPR014908">
    <property type="entry name" value="Nucleoporin_Nup133/Nup155_N"/>
</dbReference>
<evidence type="ECO:0000313" key="11">
    <source>
        <dbReference type="RefSeq" id="XP_014675346.1"/>
    </source>
</evidence>
<dbReference type="InterPro" id="IPR037624">
    <property type="entry name" value="Nup133-like"/>
</dbReference>
<evidence type="ECO:0000256" key="3">
    <source>
        <dbReference type="ARBA" id="ARBA00022448"/>
    </source>
</evidence>
<dbReference type="Gene3D" id="1.20.58.1380">
    <property type="match status" value="1"/>
</dbReference>
<keyword evidence="3" id="KW-0813">Transport</keyword>
<comment type="similarity">
    <text evidence="2">Belongs to the nucleoporin Nup133 family.</text>
</comment>
<sequence length="1101" mass="122654">MAAKAAVLGKSKLRSKRSKYGSGLHVHVLVAEALTMLDEDTPVSACFDHEDWAWLVVRRKLFVWKHSGEEVAKLQCSELTLPASDLNHHARLACVFPNPNDTVSMSVMAVSPEGIIRYWENVSREDRYVDVNADLQGQEGQLLSGALPLGCLLATTTGDLLLLTPIDAGRQMTVQCRAVGRPRGMLAGFGRRMSSLIFGGTGSQAEGVKVQSVLVSDGEDMDGKFLHILTGGKLQKWELWDDGEKLLLEFDVETALAHCLCQVVYDDECDATELKTWLLDMQVNRDGVTILAAGCNNYQAVCKVHYAFCSVATNRGVPVDFSMFTVTKHNTLYQPGREDEIHSHRFLLSDPFSSSAFIYTPNTVLCTSATIHGYEIEKTEFSSLGERILGAGSVHKQAVFFTTTRAFVTLQPSSQLDISGNLSSMTVAEDSWRNESALMSIVGDDQLHDMSISEDKTSRLKAALLHFVRRNMRDAQAIVEDVLPSTMTSAPDSLLDKIVISLGQQLLDDFPALDPRWAESIPQDVSSTSTSLILMHQLEDKQKAHKYFVTFLREIGIWERMCGVTEARQMAPTCLVLREHTEKLVAANVLRGLHTIYPSVVDSGIRKVLSKRQTVSPGTALTPQDLFYREVSRIDDIFWGLVQVELELIESSDVSSVDCITFLSHTNTIFEGVLKEVADCRAAQATMFVNSTVEQYKDYVPWTARSGTTGLRSLLTKQHKLTVENGIPESMDSHTRSALVRQLVNLSDNILAGYATQVEALGVDVSVERRRTLKKKYESERYRLIQPLLQCEAYEEAMFLGEKYADFRVLTQMCELTDNDDRLQRYMTQFSQEGFAQFVFATYVAEGKQARLFSQPAAHDAELTAFLQLHGSLRWIHDVHTRNFIGAAQTLKTLAIEEQANLPKKKTLLSLSKLAALASDEPAGAVEEIVDVVNLEQDIVLHQEGLPLEVLTAEGLDKGIMPVLTPEELIEVYIGEANVRANEFDFKKALDLLEFIPTTDLQRQSMIDDLKLKIWCAAILQDSWDDIETDGSLEGIKDTILFRTIELASLDGLPMDGYLPSVQSLLSCEELGDLRHSAAFKYLVQAGYEYLQAKETRARTP</sequence>
<evidence type="ECO:0000256" key="7">
    <source>
        <dbReference type="ARBA" id="ARBA00023242"/>
    </source>
</evidence>
<feature type="domain" description="Nucleoporin Nup133/Nup155-like N-terminal" evidence="9">
    <location>
        <begin position="39"/>
        <end position="384"/>
    </location>
</feature>
<dbReference type="InterPro" id="IPR015943">
    <property type="entry name" value="WD40/YVTN_repeat-like_dom_sf"/>
</dbReference>
<dbReference type="SUPFAM" id="SSF117289">
    <property type="entry name" value="Nucleoporin domain"/>
    <property type="match status" value="1"/>
</dbReference>
<reference evidence="11" key="1">
    <citation type="submission" date="2025-08" db="UniProtKB">
        <authorList>
            <consortium name="RefSeq"/>
        </authorList>
    </citation>
    <scope>IDENTIFICATION</scope>
</reference>
<evidence type="ECO:0000256" key="2">
    <source>
        <dbReference type="ARBA" id="ARBA00005569"/>
    </source>
</evidence>
<protein>
    <submittedName>
        <fullName evidence="11">Nuclear pore complex protein Nup133-like</fullName>
    </submittedName>
</protein>
<dbReference type="InterPro" id="IPR007187">
    <property type="entry name" value="Nucleoporin_Nup133/Nup155_C"/>
</dbReference>
<dbReference type="Gene3D" id="1.25.40.700">
    <property type="match status" value="1"/>
</dbReference>
<dbReference type="PANTHER" id="PTHR13405:SF11">
    <property type="entry name" value="NUCLEAR PORE COMPLEX PROTEIN NUP133"/>
    <property type="match status" value="1"/>
</dbReference>
<keyword evidence="4" id="KW-0509">mRNA transport</keyword>
<keyword evidence="10" id="KW-1185">Reference proteome</keyword>
<evidence type="ECO:0000259" key="9">
    <source>
        <dbReference type="Pfam" id="PF08801"/>
    </source>
</evidence>
<feature type="domain" description="Nucleoporin Nup133/Nup155-like C-terminal" evidence="8">
    <location>
        <begin position="774"/>
        <end position="954"/>
    </location>
</feature>
<dbReference type="Proteomes" id="UP000695022">
    <property type="component" value="Unplaced"/>
</dbReference>
<dbReference type="Gene3D" id="2.130.10.10">
    <property type="entry name" value="YVTN repeat-like/Quinoprotein amine dehydrogenase"/>
    <property type="match status" value="1"/>
</dbReference>
<keyword evidence="6" id="KW-0811">Translocation</keyword>
<dbReference type="RefSeq" id="XP_014675346.1">
    <property type="nucleotide sequence ID" value="XM_014819860.1"/>
</dbReference>
<evidence type="ECO:0000256" key="1">
    <source>
        <dbReference type="ARBA" id="ARBA00004259"/>
    </source>
</evidence>